<dbReference type="Proteomes" id="UP001519362">
    <property type="component" value="Unassembled WGS sequence"/>
</dbReference>
<dbReference type="EMBL" id="JAGIOL010000001">
    <property type="protein sequence ID" value="MBP2437176.1"/>
    <property type="molecule type" value="Genomic_DNA"/>
</dbReference>
<reference evidence="1 2" key="1">
    <citation type="submission" date="2021-03" db="EMBL/GenBank/DDBJ databases">
        <title>Sequencing the genomes of 1000 actinobacteria strains.</title>
        <authorList>
            <person name="Klenk H.-P."/>
        </authorList>
    </citation>
    <scope>NUCLEOTIDE SEQUENCE [LARGE SCALE GENOMIC DNA]</scope>
    <source>
        <strain evidence="1 2">DSM 24221</strain>
    </source>
</reference>
<evidence type="ECO:0000313" key="1">
    <source>
        <dbReference type="EMBL" id="MBP2437176.1"/>
    </source>
</evidence>
<accession>A0ABS4ZL52</accession>
<proteinExistence type="predicted"/>
<protein>
    <submittedName>
        <fullName evidence="1">Uncharacterized protein</fullName>
    </submittedName>
</protein>
<dbReference type="RefSeq" id="WP_241244879.1">
    <property type="nucleotide sequence ID" value="NZ_CP049253.1"/>
</dbReference>
<evidence type="ECO:0000313" key="2">
    <source>
        <dbReference type="Proteomes" id="UP001519362"/>
    </source>
</evidence>
<name>A0ABS4ZL52_9MICO</name>
<gene>
    <name evidence="1" type="ORF">JOF34_001762</name>
</gene>
<comment type="caution">
    <text evidence="1">The sequence shown here is derived from an EMBL/GenBank/DDBJ whole genome shotgun (WGS) entry which is preliminary data.</text>
</comment>
<sequence length="52" mass="6005">MANTLQELIDRSGNTVDLLRGSKLGTYIYPAVPTEFSNWRREQKAWRHTAVL</sequence>
<keyword evidence="2" id="KW-1185">Reference proteome</keyword>
<organism evidence="1 2">
    <name type="scientific">Microbacterium amylolyticum</name>
    <dbReference type="NCBI Taxonomy" id="936337"/>
    <lineage>
        <taxon>Bacteria</taxon>
        <taxon>Bacillati</taxon>
        <taxon>Actinomycetota</taxon>
        <taxon>Actinomycetes</taxon>
        <taxon>Micrococcales</taxon>
        <taxon>Microbacteriaceae</taxon>
        <taxon>Microbacterium</taxon>
    </lineage>
</organism>